<keyword evidence="1" id="KW-0175">Coiled coil</keyword>
<dbReference type="Proteomes" id="UP000032214">
    <property type="component" value="Unassembled WGS sequence"/>
</dbReference>
<feature type="coiled-coil region" evidence="1">
    <location>
        <begin position="92"/>
        <end position="158"/>
    </location>
</feature>
<name>A0A0D2K524_9BACT</name>
<evidence type="ECO:0000313" key="2">
    <source>
        <dbReference type="EMBL" id="KIX85322.1"/>
    </source>
</evidence>
<feature type="coiled-coil region" evidence="1">
    <location>
        <begin position="13"/>
        <end position="47"/>
    </location>
</feature>
<dbReference type="AlphaFoldDB" id="A0A0D2K524"/>
<organism evidence="2 3">
    <name type="scientific">candidate division TM6 bacterium JCVI TM6SC1</name>
    <dbReference type="NCBI Taxonomy" id="1306947"/>
    <lineage>
        <taxon>Bacteria</taxon>
        <taxon>Candidatus Babelota</taxon>
        <taxon>Vermiphilus</taxon>
    </lineage>
</organism>
<keyword evidence="3" id="KW-1185">Reference proteome</keyword>
<sequence length="239" mass="27431">MESVNFVAALVELAHADQQLQKLVSQIQQYEHIKQELIIKKNDLNNTLLQASAHKNQLIKNVAVIELDLKVTDEHYKKIDTKLEHTSSAKEYQSLRAEKETLRAKRVKLDEQLLDAWTVRDEYEVSFAQIKKESEEEITTLDQNLESINAQITTARSQVNHAQEFVAKKYTLVPEQLAEEYKRMRASIDNPVVPIIDNACGGCSSYLTTQDLAALHAKRIINCKYCFRFLYTPDHLTSV</sequence>
<reference evidence="2 3" key="1">
    <citation type="journal article" date="2013" name="Proc. Natl. Acad. Sci. U.S.A.">
        <title>Candidate phylum TM6 genome recovered from a hospital sink biofilm provides genomic insights into this uncultivated phylum.</title>
        <authorList>
            <person name="McLean J.S."/>
            <person name="Lombardo M.J."/>
            <person name="Badger J.H."/>
            <person name="Edlund A."/>
            <person name="Novotny M."/>
            <person name="Yee-Greenbaum J."/>
            <person name="Vyahhi N."/>
            <person name="Hall A.P."/>
            <person name="Yang Y."/>
            <person name="Dupont C.L."/>
            <person name="Ziegler M.G."/>
            <person name="Chitsaz H."/>
            <person name="Allen A.E."/>
            <person name="Yooseph S."/>
            <person name="Tesler G."/>
            <person name="Pevzner P.A."/>
            <person name="Friedman R.M."/>
            <person name="Nealson K.H."/>
            <person name="Venter J.C."/>
            <person name="Lasken R.S."/>
        </authorList>
    </citation>
    <scope>NUCLEOTIDE SEQUENCE [LARGE SCALE GENOMIC DNA]</scope>
    <source>
        <strain evidence="2 3">TM6SC1</strain>
    </source>
</reference>
<proteinExistence type="predicted"/>
<protein>
    <recommendedName>
        <fullName evidence="4">C4-type zinc ribbon domain-containing protein</fullName>
    </recommendedName>
</protein>
<evidence type="ECO:0000313" key="3">
    <source>
        <dbReference type="Proteomes" id="UP000032214"/>
    </source>
</evidence>
<comment type="caution">
    <text evidence="2">The sequence shown here is derived from an EMBL/GenBank/DDBJ whole genome shotgun (WGS) entry which is preliminary data.</text>
</comment>
<dbReference type="eggNOG" id="COG1579">
    <property type="taxonomic scope" value="Bacteria"/>
</dbReference>
<dbReference type="Gene3D" id="1.10.287.1490">
    <property type="match status" value="1"/>
</dbReference>
<dbReference type="EMBL" id="ARQD01000002">
    <property type="protein sequence ID" value="KIX85322.1"/>
    <property type="molecule type" value="Genomic_DNA"/>
</dbReference>
<gene>
    <name evidence="2" type="ORF">J120_03395</name>
</gene>
<evidence type="ECO:0000256" key="1">
    <source>
        <dbReference type="SAM" id="Coils"/>
    </source>
</evidence>
<evidence type="ECO:0008006" key="4">
    <source>
        <dbReference type="Google" id="ProtNLM"/>
    </source>
</evidence>
<accession>A0A0D2K524</accession>
<dbReference type="STRING" id="1306947.J120_03395"/>